<dbReference type="GO" id="GO:0005230">
    <property type="term" value="F:extracellular ligand-gated monoatomic ion channel activity"/>
    <property type="evidence" value="ECO:0007669"/>
    <property type="project" value="InterPro"/>
</dbReference>
<keyword evidence="4" id="KW-1185">Reference proteome</keyword>
<protein>
    <recommendedName>
        <fullName evidence="2">Neurotransmitter-gated ion-channel ligand-binding domain-containing protein</fullName>
    </recommendedName>
</protein>
<evidence type="ECO:0000259" key="2">
    <source>
        <dbReference type="Pfam" id="PF02931"/>
    </source>
</evidence>
<dbReference type="EMBL" id="JAODUP010000677">
    <property type="protein sequence ID" value="KAK2145501.1"/>
    <property type="molecule type" value="Genomic_DNA"/>
</dbReference>
<name>A0AAD9J2J9_9ANNE</name>
<dbReference type="Pfam" id="PF02931">
    <property type="entry name" value="Neur_chan_LBD"/>
    <property type="match status" value="1"/>
</dbReference>
<dbReference type="AlphaFoldDB" id="A0AAD9J2J9"/>
<evidence type="ECO:0000313" key="4">
    <source>
        <dbReference type="Proteomes" id="UP001208570"/>
    </source>
</evidence>
<organism evidence="3 4">
    <name type="scientific">Paralvinella palmiformis</name>
    <dbReference type="NCBI Taxonomy" id="53620"/>
    <lineage>
        <taxon>Eukaryota</taxon>
        <taxon>Metazoa</taxon>
        <taxon>Spiralia</taxon>
        <taxon>Lophotrochozoa</taxon>
        <taxon>Annelida</taxon>
        <taxon>Polychaeta</taxon>
        <taxon>Sedentaria</taxon>
        <taxon>Canalipalpata</taxon>
        <taxon>Terebellida</taxon>
        <taxon>Terebelliformia</taxon>
        <taxon>Alvinellidae</taxon>
        <taxon>Paralvinella</taxon>
    </lineage>
</organism>
<accession>A0AAD9J2J9</accession>
<proteinExistence type="predicted"/>
<reference evidence="3" key="1">
    <citation type="journal article" date="2023" name="Mol. Biol. Evol.">
        <title>Third-Generation Sequencing Reveals the Adaptive Role of the Epigenome in Three Deep-Sea Polychaetes.</title>
        <authorList>
            <person name="Perez M."/>
            <person name="Aroh O."/>
            <person name="Sun Y."/>
            <person name="Lan Y."/>
            <person name="Juniper S.K."/>
            <person name="Young C.R."/>
            <person name="Angers B."/>
            <person name="Qian P.Y."/>
        </authorList>
    </citation>
    <scope>NUCLEOTIDE SEQUENCE</scope>
    <source>
        <strain evidence="3">P08H-3</strain>
    </source>
</reference>
<dbReference type="Proteomes" id="UP001208570">
    <property type="component" value="Unassembled WGS sequence"/>
</dbReference>
<feature type="domain" description="Neurotransmitter-gated ion-channel ligand-binding" evidence="2">
    <location>
        <begin position="49"/>
        <end position="107"/>
    </location>
</feature>
<sequence>MKHPTNTARAGIQSEHRKEGLENLAPTTTRQELTRREESPYMFRNASHEERLLAYLFRDYDPVARAVMDTNKTVVVTVDFVLLRIHGLDERSQVLTTTGLVIASWCDIKGHAVYGAEGGGAESGRENLTRNQWFPSRLTEIMYDAGYGSSVGGITGTMTSTMTGITCTIVTGKDFSYIWLGRRHIPKDTMSAGEQFGGNDLSLKWQNDEWAEEGQKLDSSLASTQ</sequence>
<comment type="caution">
    <text evidence="3">The sequence shown here is derived from an EMBL/GenBank/DDBJ whole genome shotgun (WGS) entry which is preliminary data.</text>
</comment>
<evidence type="ECO:0000256" key="1">
    <source>
        <dbReference type="SAM" id="MobiDB-lite"/>
    </source>
</evidence>
<evidence type="ECO:0000313" key="3">
    <source>
        <dbReference type="EMBL" id="KAK2145501.1"/>
    </source>
</evidence>
<dbReference type="Gene3D" id="2.70.170.10">
    <property type="entry name" value="Neurotransmitter-gated ion-channel ligand-binding domain"/>
    <property type="match status" value="1"/>
</dbReference>
<feature type="region of interest" description="Disordered" evidence="1">
    <location>
        <begin position="1"/>
        <end position="38"/>
    </location>
</feature>
<dbReference type="InterPro" id="IPR006202">
    <property type="entry name" value="Neur_chan_lig-bd"/>
</dbReference>
<dbReference type="SUPFAM" id="SSF63712">
    <property type="entry name" value="Nicotinic receptor ligand binding domain-like"/>
    <property type="match status" value="1"/>
</dbReference>
<dbReference type="InterPro" id="IPR036734">
    <property type="entry name" value="Neur_chan_lig-bd_sf"/>
</dbReference>
<gene>
    <name evidence="3" type="ORF">LSH36_677g01008</name>
</gene>
<dbReference type="GO" id="GO:0016020">
    <property type="term" value="C:membrane"/>
    <property type="evidence" value="ECO:0007669"/>
    <property type="project" value="InterPro"/>
</dbReference>